<dbReference type="Pfam" id="PF00005">
    <property type="entry name" value="ABC_tran"/>
    <property type="match status" value="1"/>
</dbReference>
<dbReference type="InterPro" id="IPR027417">
    <property type="entry name" value="P-loop_NTPase"/>
</dbReference>
<keyword evidence="8 10" id="KW-0472">Membrane</keyword>
<keyword evidence="3" id="KW-1003">Cell membrane</keyword>
<dbReference type="PANTHER" id="PTHR45772">
    <property type="entry name" value="CONSERVED COMPONENT OF ABC TRANSPORTER FOR NATURAL AMINO ACIDS-RELATED"/>
    <property type="match status" value="1"/>
</dbReference>
<accession>A0A7K0DZ78</accession>
<feature type="region of interest" description="Disordered" evidence="9">
    <location>
        <begin position="760"/>
        <end position="790"/>
    </location>
</feature>
<dbReference type="InterPro" id="IPR051120">
    <property type="entry name" value="ABC_AA/LPS_Transport"/>
</dbReference>
<evidence type="ECO:0000313" key="12">
    <source>
        <dbReference type="EMBL" id="MQY31116.1"/>
    </source>
</evidence>
<sequence length="1054" mass="109399">MNAFLPFLVAGLATGAVYGLAGLGVVLTYKTSGIFNFGYGAVAALSAYLFYFLHTEHGLPWPVSAALCLLVLAPAMGWGLELLARSLSGASEMLRVVATVGLILIVAAAGALWHPGNPPTFGHFLPQSTVRIAGVNVTWEQIILFLVSLVASAVLFWFFRAVRLGIVMRGVVDDPDLIAMSGDDPVRVRRWAWILGTGFASVAGLLLAPSQPLDGITLSTIVFAAFGAAAVGYFTNLPLTFAGGLVIGIAAAFVDKYAATVSWIGGLSPALPFLVLFVVLIVTPRGRLVARQAVSRVPVRRSYYAPPRVRLTAGALAIVALALVPTLQGGHLAVWSAALVDVMLFLSLGLLVRQSGQISLCHQAFAAVGAAAFAHFSAIAGMPWLVALLLAALVAVPVGAIIAIPAVRVSGVFLALATLGFGILAQQVFYTRDFMFGPSTMGILERRPTFTIGALDLSSDTGFYYLLLVVTVAVVALVTAIGQGRLGRLLAALSDSPRALETHGADSAVLKVIVFCLSAALAALAGAFTGMLYQFGVGTYFDWFNSIVIVAVVVIMTIGSPWYGILAAVLYAVVPDYIQGGTTNSVLQLLFGIGAVSAVYGSATMPAPLRRVLDRIGGRAPAAGAEPERAQERSPADHTAPVPARTIPGPSRELTPLAPAEDTHSALGERPASAFSGSTSSSPEGTTSPRSDEPTLSSSDASAPAPFTRSGPRSSDEAASPAVDEDAAANSGGEEPPVSAPIELTTTPAGTVLPTASVPAAATASPRPLRVPPPDRSASAPAAARTETATPVRHGLAVCELSVRFGGVTAVDGVTLTARPGAITGLIGPNGAGKTTTFNACSGLNRPTSGRIMLHGSDIARLGPSRRARRGLGRTFQRTELFDSLTVRQNVAMGCEAAAAGGNPLAHLAGSRRATRHRDTATDEALELTGITHLADTQAGLLPIGMRRLVELARVLAGPFDLLLLDEPSSGLDAHETEEFGRVLRTVVGTRGTGILLVEHDMTLIRDICDHVYVLDFGTLIFEGSPADMHTSPQVRAAYLGDAAALPEPIPAGE</sequence>
<evidence type="ECO:0000256" key="1">
    <source>
        <dbReference type="ARBA" id="ARBA00004651"/>
    </source>
</evidence>
<keyword evidence="2" id="KW-0813">Transport</keyword>
<feature type="transmembrane region" description="Helical" evidence="10">
    <location>
        <begin position="59"/>
        <end position="84"/>
    </location>
</feature>
<feature type="transmembrane region" description="Helical" evidence="10">
    <location>
        <begin position="333"/>
        <end position="352"/>
    </location>
</feature>
<feature type="transmembrane region" description="Helical" evidence="10">
    <location>
        <begin position="547"/>
        <end position="574"/>
    </location>
</feature>
<organism evidence="12 13">
    <name type="scientific">Nocardia aurantia</name>
    <dbReference type="NCBI Taxonomy" id="2585199"/>
    <lineage>
        <taxon>Bacteria</taxon>
        <taxon>Bacillati</taxon>
        <taxon>Actinomycetota</taxon>
        <taxon>Actinomycetes</taxon>
        <taxon>Mycobacteriales</taxon>
        <taxon>Nocardiaceae</taxon>
        <taxon>Nocardia</taxon>
    </lineage>
</organism>
<evidence type="ECO:0000256" key="3">
    <source>
        <dbReference type="ARBA" id="ARBA00022475"/>
    </source>
</evidence>
<keyword evidence="13" id="KW-1185">Reference proteome</keyword>
<gene>
    <name evidence="12" type="primary">btuD_26</name>
    <name evidence="12" type="ORF">NRB56_67240</name>
</gene>
<dbReference type="RefSeq" id="WP_319943910.1">
    <property type="nucleotide sequence ID" value="NZ_WEGI01000017.1"/>
</dbReference>
<comment type="subcellular location">
    <subcellularLocation>
        <location evidence="1">Cell membrane</location>
        <topology evidence="1">Multi-pass membrane protein</topology>
    </subcellularLocation>
</comment>
<dbReference type="PROSITE" id="PS50893">
    <property type="entry name" value="ABC_TRANSPORTER_2"/>
    <property type="match status" value="1"/>
</dbReference>
<dbReference type="EMBL" id="WEGI01000017">
    <property type="protein sequence ID" value="MQY31116.1"/>
    <property type="molecule type" value="Genomic_DNA"/>
</dbReference>
<keyword evidence="7 10" id="KW-1133">Transmembrane helix</keyword>
<proteinExistence type="predicted"/>
<dbReference type="CDD" id="cd03219">
    <property type="entry name" value="ABC_Mj1267_LivG_branched"/>
    <property type="match status" value="1"/>
</dbReference>
<feature type="transmembrane region" description="Helical" evidence="10">
    <location>
        <begin position="142"/>
        <end position="159"/>
    </location>
</feature>
<dbReference type="InterPro" id="IPR003439">
    <property type="entry name" value="ABC_transporter-like_ATP-bd"/>
</dbReference>
<feature type="transmembrane region" description="Helical" evidence="10">
    <location>
        <begin position="34"/>
        <end position="53"/>
    </location>
</feature>
<feature type="compositionally biased region" description="Basic and acidic residues" evidence="9">
    <location>
        <begin position="626"/>
        <end position="636"/>
    </location>
</feature>
<feature type="transmembrane region" description="Helical" evidence="10">
    <location>
        <begin position="384"/>
        <end position="404"/>
    </location>
</feature>
<dbReference type="CDD" id="cd06582">
    <property type="entry name" value="TM_PBP1_LivH_like"/>
    <property type="match status" value="1"/>
</dbReference>
<evidence type="ECO:0000256" key="9">
    <source>
        <dbReference type="SAM" id="MobiDB-lite"/>
    </source>
</evidence>
<keyword evidence="5" id="KW-0547">Nucleotide-binding</keyword>
<feature type="transmembrane region" description="Helical" evidence="10">
    <location>
        <begin position="463"/>
        <end position="487"/>
    </location>
</feature>
<feature type="compositionally biased region" description="Low complexity" evidence="9">
    <location>
        <begin position="670"/>
        <end position="689"/>
    </location>
</feature>
<feature type="transmembrane region" description="Helical" evidence="10">
    <location>
        <begin position="309"/>
        <end position="327"/>
    </location>
</feature>
<feature type="transmembrane region" description="Helical" evidence="10">
    <location>
        <begin position="359"/>
        <end position="378"/>
    </location>
</feature>
<reference evidence="12 13" key="1">
    <citation type="submission" date="2019-10" db="EMBL/GenBank/DDBJ databases">
        <title>Nocardia macrotermitis sp. nov. and Nocardia aurantia sp. nov., isolated from the gut of fungus growing-termite Macrotermes natalensis.</title>
        <authorList>
            <person name="Benndorf R."/>
            <person name="Schwitalla J."/>
            <person name="Martin K."/>
            <person name="De Beer W."/>
            <person name="Kaster A.-K."/>
            <person name="Vollmers J."/>
            <person name="Poulsen M."/>
            <person name="Beemelmanns C."/>
        </authorList>
    </citation>
    <scope>NUCLEOTIDE SEQUENCE [LARGE SCALE GENOMIC DNA]</scope>
    <source>
        <strain evidence="12 13">RB56</strain>
    </source>
</reference>
<evidence type="ECO:0000256" key="4">
    <source>
        <dbReference type="ARBA" id="ARBA00022692"/>
    </source>
</evidence>
<feature type="transmembrane region" description="Helical" evidence="10">
    <location>
        <begin position="241"/>
        <end position="264"/>
    </location>
</feature>
<feature type="transmembrane region" description="Helical" evidence="10">
    <location>
        <begin position="586"/>
        <end position="603"/>
    </location>
</feature>
<dbReference type="SMART" id="SM00382">
    <property type="entry name" value="AAA"/>
    <property type="match status" value="1"/>
</dbReference>
<dbReference type="InterPro" id="IPR001851">
    <property type="entry name" value="ABC_transp_permease"/>
</dbReference>
<dbReference type="GO" id="GO:0016887">
    <property type="term" value="F:ATP hydrolysis activity"/>
    <property type="evidence" value="ECO:0007669"/>
    <property type="project" value="InterPro"/>
</dbReference>
<evidence type="ECO:0000259" key="11">
    <source>
        <dbReference type="PROSITE" id="PS50893"/>
    </source>
</evidence>
<feature type="transmembrane region" description="Helical" evidence="10">
    <location>
        <begin position="215"/>
        <end position="234"/>
    </location>
</feature>
<feature type="compositionally biased region" description="Low complexity" evidence="9">
    <location>
        <begin position="776"/>
        <end position="790"/>
    </location>
</feature>
<feature type="transmembrane region" description="Helical" evidence="10">
    <location>
        <begin position="270"/>
        <end position="288"/>
    </location>
</feature>
<evidence type="ECO:0000256" key="2">
    <source>
        <dbReference type="ARBA" id="ARBA00022448"/>
    </source>
</evidence>
<protein>
    <submittedName>
        <fullName evidence="12">Vitamin B12 import ATP-binding protein BtuD</fullName>
    </submittedName>
</protein>
<feature type="region of interest" description="Disordered" evidence="9">
    <location>
        <begin position="620"/>
        <end position="745"/>
    </location>
</feature>
<evidence type="ECO:0000256" key="10">
    <source>
        <dbReference type="SAM" id="Phobius"/>
    </source>
</evidence>
<evidence type="ECO:0000256" key="5">
    <source>
        <dbReference type="ARBA" id="ARBA00022741"/>
    </source>
</evidence>
<comment type="caution">
    <text evidence="12">The sequence shown here is derived from an EMBL/GenBank/DDBJ whole genome shotgun (WGS) entry which is preliminary data.</text>
</comment>
<dbReference type="AlphaFoldDB" id="A0A7K0DZ78"/>
<name>A0A7K0DZ78_9NOCA</name>
<feature type="transmembrane region" description="Helical" evidence="10">
    <location>
        <begin position="6"/>
        <end position="27"/>
    </location>
</feature>
<feature type="domain" description="ABC transporter" evidence="11">
    <location>
        <begin position="796"/>
        <end position="1042"/>
    </location>
</feature>
<feature type="transmembrane region" description="Helical" evidence="10">
    <location>
        <begin position="411"/>
        <end position="430"/>
    </location>
</feature>
<dbReference type="GO" id="GO:0005524">
    <property type="term" value="F:ATP binding"/>
    <property type="evidence" value="ECO:0007669"/>
    <property type="project" value="UniProtKB-KW"/>
</dbReference>
<evidence type="ECO:0000256" key="6">
    <source>
        <dbReference type="ARBA" id="ARBA00022840"/>
    </source>
</evidence>
<dbReference type="Pfam" id="PF02653">
    <property type="entry name" value="BPD_transp_2"/>
    <property type="match status" value="2"/>
</dbReference>
<dbReference type="InterPro" id="IPR003593">
    <property type="entry name" value="AAA+_ATPase"/>
</dbReference>
<dbReference type="GO" id="GO:0022857">
    <property type="term" value="F:transmembrane transporter activity"/>
    <property type="evidence" value="ECO:0007669"/>
    <property type="project" value="InterPro"/>
</dbReference>
<keyword evidence="6 12" id="KW-0067">ATP-binding</keyword>
<dbReference type="Gene3D" id="3.40.50.300">
    <property type="entry name" value="P-loop containing nucleotide triphosphate hydrolases"/>
    <property type="match status" value="1"/>
</dbReference>
<feature type="transmembrane region" description="Helical" evidence="10">
    <location>
        <begin position="508"/>
        <end position="535"/>
    </location>
</feature>
<dbReference type="Proteomes" id="UP000431401">
    <property type="component" value="Unassembled WGS sequence"/>
</dbReference>
<feature type="transmembrane region" description="Helical" evidence="10">
    <location>
        <begin position="96"/>
        <end position="114"/>
    </location>
</feature>
<dbReference type="SUPFAM" id="SSF52540">
    <property type="entry name" value="P-loop containing nucleoside triphosphate hydrolases"/>
    <property type="match status" value="1"/>
</dbReference>
<evidence type="ECO:0000256" key="7">
    <source>
        <dbReference type="ARBA" id="ARBA00022989"/>
    </source>
</evidence>
<dbReference type="GO" id="GO:0005886">
    <property type="term" value="C:plasma membrane"/>
    <property type="evidence" value="ECO:0007669"/>
    <property type="project" value="UniProtKB-SubCell"/>
</dbReference>
<feature type="transmembrane region" description="Helical" evidence="10">
    <location>
        <begin position="191"/>
        <end position="209"/>
    </location>
</feature>
<evidence type="ECO:0000313" key="13">
    <source>
        <dbReference type="Proteomes" id="UP000431401"/>
    </source>
</evidence>
<keyword evidence="4 10" id="KW-0812">Transmembrane</keyword>
<evidence type="ECO:0000256" key="8">
    <source>
        <dbReference type="ARBA" id="ARBA00023136"/>
    </source>
</evidence>